<evidence type="ECO:0000256" key="7">
    <source>
        <dbReference type="ARBA" id="ARBA00039957"/>
    </source>
</evidence>
<dbReference type="SUPFAM" id="SSF47266">
    <property type="entry name" value="4-helical cytokines"/>
    <property type="match status" value="1"/>
</dbReference>
<evidence type="ECO:0000256" key="1">
    <source>
        <dbReference type="ARBA" id="ARBA00004613"/>
    </source>
</evidence>
<feature type="signal peptide" evidence="9">
    <location>
        <begin position="1"/>
        <end position="20"/>
    </location>
</feature>
<evidence type="ECO:0000256" key="3">
    <source>
        <dbReference type="ARBA" id="ARBA00022514"/>
    </source>
</evidence>
<dbReference type="Ensembl" id="ENSORLT00015030045.1">
    <property type="protein sequence ID" value="ENSORLP00015035377.1"/>
    <property type="gene ID" value="ENSORLG00015021946.1"/>
</dbReference>
<dbReference type="RefSeq" id="NP_001121987.1">
    <property type="nucleotide sequence ID" value="NM_001128515.1"/>
</dbReference>
<evidence type="ECO:0000313" key="10">
    <source>
        <dbReference type="Ensembl" id="ENSORLP00015035377.1"/>
    </source>
</evidence>
<feature type="chain" id="PRO_5017967376" description="Interleukin-21" evidence="9">
    <location>
        <begin position="21"/>
        <end position="144"/>
    </location>
</feature>
<dbReference type="CTD" id="100169843"/>
<dbReference type="GO" id="GO:0006955">
    <property type="term" value="P:immune response"/>
    <property type="evidence" value="ECO:0007669"/>
    <property type="project" value="InterPro"/>
</dbReference>
<reference evidence="10" key="3">
    <citation type="submission" date="2025-08" db="UniProtKB">
        <authorList>
            <consortium name="Ensembl"/>
        </authorList>
    </citation>
    <scope>IDENTIFICATION</scope>
    <source>
        <strain evidence="10">HSOK</strain>
    </source>
</reference>
<evidence type="ECO:0000313" key="11">
    <source>
        <dbReference type="Proteomes" id="UP000265200"/>
    </source>
</evidence>
<comment type="similarity">
    <text evidence="2">Belongs to the IL-15/IL-21 family.</text>
</comment>
<evidence type="ECO:0000256" key="6">
    <source>
        <dbReference type="ARBA" id="ARBA00023157"/>
    </source>
</evidence>
<reference evidence="10 11" key="2">
    <citation type="submission" date="2017-04" db="EMBL/GenBank/DDBJ databases">
        <title>CpG methylation of centromeres and impact of large insertions on vertebrate speciation.</title>
        <authorList>
            <person name="Ichikawa K."/>
            <person name="Yoshimura J."/>
            <person name="Morishita S."/>
        </authorList>
    </citation>
    <scope>NUCLEOTIDE SEQUENCE</scope>
    <source>
        <strain evidence="10 11">HSOK</strain>
    </source>
</reference>
<dbReference type="GO" id="GO:0005125">
    <property type="term" value="F:cytokine activity"/>
    <property type="evidence" value="ECO:0007669"/>
    <property type="project" value="UniProtKB-KW"/>
</dbReference>
<evidence type="ECO:0000256" key="2">
    <source>
        <dbReference type="ARBA" id="ARBA00006050"/>
    </source>
</evidence>
<dbReference type="GeneID" id="100169843"/>
<accession>A0A3P9JTU7</accession>
<protein>
    <recommendedName>
        <fullName evidence="7">Interleukin-21</fullName>
    </recommendedName>
</protein>
<name>A0A3P9JTU7_ORYLA</name>
<evidence type="ECO:0000256" key="8">
    <source>
        <dbReference type="ARBA" id="ARBA00045924"/>
    </source>
</evidence>
<comment type="function">
    <text evidence="8">Cytokine with immunoregulatory activity. May promote the transition between innate and adaptive immunity. Induces the production of IgG(1) and IgG(3) in B-cells. Implicated in the generation and maintenance of T follicular helper (Tfh) cells and the formation of germinal-centers. Together with IL6, control the early generation of Tfh cells and are critical for an effective antibody response to acute viral infection. May play a role in proliferation and maturation of natural killer (NK) cells in synergy with IL15. May regulate proliferation of mature B- and T-cells in response to activating stimuli. In synergy with IL15 and IL18 stimulates interferon gamma production in T-cells and NK cells. During T-cell mediated immune response may inhibit dendritic cells (DC) activation and maturation.</text>
</comment>
<dbReference type="PANTHER" id="PTHR14356">
    <property type="entry name" value="INTERLEUKIN-15-RELATED"/>
    <property type="match status" value="1"/>
</dbReference>
<dbReference type="GO" id="GO:0005615">
    <property type="term" value="C:extracellular space"/>
    <property type="evidence" value="ECO:0007669"/>
    <property type="project" value="UniProtKB-KW"/>
</dbReference>
<reference key="1">
    <citation type="journal article" date="2007" name="Nature">
        <title>The medaka draft genome and insights into vertebrate genome evolution.</title>
        <authorList>
            <person name="Kasahara M."/>
            <person name="Naruse K."/>
            <person name="Sasaki S."/>
            <person name="Nakatani Y."/>
            <person name="Qu W."/>
            <person name="Ahsan B."/>
            <person name="Yamada T."/>
            <person name="Nagayasu Y."/>
            <person name="Doi K."/>
            <person name="Kasai Y."/>
            <person name="Jindo T."/>
            <person name="Kobayashi D."/>
            <person name="Shimada A."/>
            <person name="Toyoda A."/>
            <person name="Kuroki Y."/>
            <person name="Fujiyama A."/>
            <person name="Sasaki T."/>
            <person name="Shimizu A."/>
            <person name="Asakawa S."/>
            <person name="Shimizu N."/>
            <person name="Hashimoto S."/>
            <person name="Yang J."/>
            <person name="Lee Y."/>
            <person name="Matsushima K."/>
            <person name="Sugano S."/>
            <person name="Sakaizumi M."/>
            <person name="Narita T."/>
            <person name="Ohishi K."/>
            <person name="Haga S."/>
            <person name="Ohta F."/>
            <person name="Nomoto H."/>
            <person name="Nogata K."/>
            <person name="Morishita T."/>
            <person name="Endo T."/>
            <person name="Shin-I T."/>
            <person name="Takeda H."/>
            <person name="Morishita S."/>
            <person name="Kohara Y."/>
        </authorList>
    </citation>
    <scope>NUCLEOTIDE SEQUENCE [LARGE SCALE GENOMIC DNA]</scope>
    <source>
        <strain>Hd-rR</strain>
    </source>
</reference>
<dbReference type="Gene3D" id="1.20.1250.70">
    <property type="entry name" value="Interleukin-15/Interleukin-21"/>
    <property type="match status" value="1"/>
</dbReference>
<dbReference type="InterPro" id="IPR009079">
    <property type="entry name" value="4_helix_cytokine-like_core"/>
</dbReference>
<keyword evidence="6" id="KW-1015">Disulfide bond</keyword>
<comment type="subcellular location">
    <subcellularLocation>
        <location evidence="1">Secreted</location>
    </subcellularLocation>
</comment>
<dbReference type="PANTHER" id="PTHR14356:SF2">
    <property type="entry name" value="INTERLEUKIN-21"/>
    <property type="match status" value="1"/>
</dbReference>
<evidence type="ECO:0000256" key="4">
    <source>
        <dbReference type="ARBA" id="ARBA00022525"/>
    </source>
</evidence>
<reference evidence="10" key="4">
    <citation type="submission" date="2025-09" db="UniProtKB">
        <authorList>
            <consortium name="Ensembl"/>
        </authorList>
    </citation>
    <scope>IDENTIFICATION</scope>
    <source>
        <strain evidence="10">HSOK</strain>
    </source>
</reference>
<proteinExistence type="inferred from homology"/>
<sequence>MNSMKLLVVCLFAVCCCSLANREPKIIRKLKEVLNELKTLNKTMKDNRQMVHSPKNIENCCSLKALDCFQNSLKEDLNASDSKLYYSLGKSLTRQGIKFCDGKKTPESCQNCTSYSKENLTQFFSSLESLIQKSITRLSLNKKR</sequence>
<keyword evidence="3" id="KW-0202">Cytokine</keyword>
<evidence type="ECO:0000256" key="5">
    <source>
        <dbReference type="ARBA" id="ARBA00022729"/>
    </source>
</evidence>
<dbReference type="InterPro" id="IPR003443">
    <property type="entry name" value="IL-15/IL-21_fam"/>
</dbReference>
<keyword evidence="5 9" id="KW-0732">Signal</keyword>
<evidence type="ECO:0000256" key="9">
    <source>
        <dbReference type="SAM" id="SignalP"/>
    </source>
</evidence>
<dbReference type="GO" id="GO:0005126">
    <property type="term" value="F:cytokine receptor binding"/>
    <property type="evidence" value="ECO:0007669"/>
    <property type="project" value="InterPro"/>
</dbReference>
<keyword evidence="4" id="KW-0964">Secreted</keyword>
<dbReference type="Proteomes" id="UP000265200">
    <property type="component" value="Chromosome 10"/>
</dbReference>
<organism evidence="10 11">
    <name type="scientific">Oryzias latipes</name>
    <name type="common">Japanese rice fish</name>
    <name type="synonym">Japanese killifish</name>
    <dbReference type="NCBI Taxonomy" id="8090"/>
    <lineage>
        <taxon>Eukaryota</taxon>
        <taxon>Metazoa</taxon>
        <taxon>Chordata</taxon>
        <taxon>Craniata</taxon>
        <taxon>Vertebrata</taxon>
        <taxon>Euteleostomi</taxon>
        <taxon>Actinopterygii</taxon>
        <taxon>Neopterygii</taxon>
        <taxon>Teleostei</taxon>
        <taxon>Neoteleostei</taxon>
        <taxon>Acanthomorphata</taxon>
        <taxon>Ovalentaria</taxon>
        <taxon>Atherinomorphae</taxon>
        <taxon>Beloniformes</taxon>
        <taxon>Adrianichthyidae</taxon>
        <taxon>Oryziinae</taxon>
        <taxon>Oryzias</taxon>
    </lineage>
</organism>
<dbReference type="AlphaFoldDB" id="A0A3P9JTU7"/>